<dbReference type="SUPFAM" id="SSF56747">
    <property type="entry name" value="Prim-pol domain"/>
    <property type="match status" value="1"/>
</dbReference>
<evidence type="ECO:0000256" key="1">
    <source>
        <dbReference type="SAM" id="MobiDB-lite"/>
    </source>
</evidence>
<feature type="domain" description="DNA primase/polymerase bifunctional N-terminal" evidence="2">
    <location>
        <begin position="17"/>
        <end position="231"/>
    </location>
</feature>
<feature type="compositionally biased region" description="Pro residues" evidence="1">
    <location>
        <begin position="241"/>
        <end position="255"/>
    </location>
</feature>
<name>A0ABU3B2C8_9ACTN</name>
<evidence type="ECO:0000313" key="4">
    <source>
        <dbReference type="Proteomes" id="UP001180724"/>
    </source>
</evidence>
<evidence type="ECO:0000259" key="2">
    <source>
        <dbReference type="SMART" id="SM00943"/>
    </source>
</evidence>
<dbReference type="InterPro" id="IPR015330">
    <property type="entry name" value="DNA_primase/pol_bifunc_N"/>
</dbReference>
<feature type="region of interest" description="Disordered" evidence="1">
    <location>
        <begin position="237"/>
        <end position="265"/>
    </location>
</feature>
<dbReference type="Proteomes" id="UP001180724">
    <property type="component" value="Unassembled WGS sequence"/>
</dbReference>
<organism evidence="3 4">
    <name type="scientific">Streptomyces lancefieldiae</name>
    <dbReference type="NCBI Taxonomy" id="3075520"/>
    <lineage>
        <taxon>Bacteria</taxon>
        <taxon>Bacillati</taxon>
        <taxon>Actinomycetota</taxon>
        <taxon>Actinomycetes</taxon>
        <taxon>Kitasatosporales</taxon>
        <taxon>Streptomycetaceae</taxon>
        <taxon>Streptomyces</taxon>
    </lineage>
</organism>
<evidence type="ECO:0000313" key="3">
    <source>
        <dbReference type="EMBL" id="MDT0616275.1"/>
    </source>
</evidence>
<keyword evidence="4" id="KW-1185">Reference proteome</keyword>
<sequence>MSEPTGPTNVSDRHTVARWCAKAGWPVHPLAPGQKIPPANCHECKRDHHSPKDCPCPAAGRWCHGLHAATTDLSVIDAWWTEQPGFGVGVSCGPADLVVLDVDAHAAQVPDRSRLLPGIPIGPGVNLTGLATGFDALALLAALCGEVNPAQDETTMRVRTPSGGLHIWYQNPDPEIRYRSSTGSSPKTALAWQVDVRADGGYIVAPTTRTNRGTYRREGPARLPAPLPAWLAAELARTGHTPPPLPPSRPALPRPARPRGAAKSSHRLMEPLLAEIAECATVPEGASFTEKLNRAAYIAGGLVAGGHLTQSEARHLLETAARPARPHQERRIHTIIESALSAGAQRPLHPRGRS</sequence>
<dbReference type="EMBL" id="JAVRFH010000114">
    <property type="protein sequence ID" value="MDT0616275.1"/>
    <property type="molecule type" value="Genomic_DNA"/>
</dbReference>
<comment type="caution">
    <text evidence="3">The sequence shown here is derived from an EMBL/GenBank/DDBJ whole genome shotgun (WGS) entry which is preliminary data.</text>
</comment>
<dbReference type="CDD" id="cd04859">
    <property type="entry name" value="Prim_Pol"/>
    <property type="match status" value="1"/>
</dbReference>
<protein>
    <submittedName>
        <fullName evidence="3">Bifunctional DNA primase/polymerase</fullName>
    </submittedName>
</protein>
<dbReference type="SMART" id="SM00943">
    <property type="entry name" value="Prim-Pol"/>
    <property type="match status" value="1"/>
</dbReference>
<reference evidence="3" key="1">
    <citation type="submission" date="2024-05" db="EMBL/GenBank/DDBJ databases">
        <title>30 novel species of actinomycetes from the DSMZ collection.</title>
        <authorList>
            <person name="Nouioui I."/>
        </authorList>
    </citation>
    <scope>NUCLEOTIDE SEQUENCE</scope>
    <source>
        <strain evidence="3">DSM 40712</strain>
    </source>
</reference>
<dbReference type="Pfam" id="PF09250">
    <property type="entry name" value="Prim-Pol"/>
    <property type="match status" value="1"/>
</dbReference>
<accession>A0ABU3B2C8</accession>
<proteinExistence type="predicted"/>
<dbReference type="RefSeq" id="WP_311585572.1">
    <property type="nucleotide sequence ID" value="NZ_JAVRFH010000114.1"/>
</dbReference>
<gene>
    <name evidence="3" type="ORF">RM812_39975</name>
</gene>